<evidence type="ECO:0000313" key="4">
    <source>
        <dbReference type="EMBL" id="PZX19220.1"/>
    </source>
</evidence>
<dbReference type="AlphaFoldDB" id="A0A2W7NHA3"/>
<accession>A0A2W7NHA3</accession>
<dbReference type="RefSeq" id="WP_111444600.1">
    <property type="nucleotide sequence ID" value="NZ_QKZK01000005.1"/>
</dbReference>
<keyword evidence="1" id="KW-0808">Transferase</keyword>
<feature type="domain" description="Carbohydrate kinase PfkB" evidence="3">
    <location>
        <begin position="16"/>
        <end position="313"/>
    </location>
</feature>
<keyword evidence="5" id="KW-1185">Reference proteome</keyword>
<dbReference type="Gene3D" id="3.40.1190.20">
    <property type="match status" value="1"/>
</dbReference>
<dbReference type="InterPro" id="IPR002173">
    <property type="entry name" value="Carboh/pur_kinase_PfkB_CS"/>
</dbReference>
<dbReference type="EMBL" id="QKZK01000005">
    <property type="protein sequence ID" value="PZX19220.1"/>
    <property type="molecule type" value="Genomic_DNA"/>
</dbReference>
<dbReference type="InterPro" id="IPR011913">
    <property type="entry name" value="RfaE_dom_I"/>
</dbReference>
<dbReference type="PROSITE" id="PS00583">
    <property type="entry name" value="PFKB_KINASES_1"/>
    <property type="match status" value="1"/>
</dbReference>
<evidence type="ECO:0000313" key="5">
    <source>
        <dbReference type="Proteomes" id="UP000249239"/>
    </source>
</evidence>
<organism evidence="4 5">
    <name type="scientific">Breznakibacter xylanolyticus</name>
    <dbReference type="NCBI Taxonomy" id="990"/>
    <lineage>
        <taxon>Bacteria</taxon>
        <taxon>Pseudomonadati</taxon>
        <taxon>Bacteroidota</taxon>
        <taxon>Bacteroidia</taxon>
        <taxon>Marinilabiliales</taxon>
        <taxon>Marinilabiliaceae</taxon>
        <taxon>Breznakibacter</taxon>
    </lineage>
</organism>
<sequence length="335" mass="36767">MSFNLARVFEGFSNLNVLVIGDVMIDAYLWGEVSRISPEAPVPILSKTTHENRLGGAGNVALNLQSLGANPILCAVIGNDAKAATFMGLLNDNRLDSDGIILAPERITTVKTRIISQNQHMLRVDEEDSTPISCELTVQLQMLIGKLIDTNNIHAIIFEDYDKGVITPELISFVVDLARKHNIPTLVDPKKRNYDYYRGLTFFKPNFKEFKEGQNVDLSKNDQLSILEEARKFLTATGNEYLMVTMAEKGVFICGQHEHAFFPAQIRNIADVSGAGDTVISVCALCLASGLTPQLVAQIANMSGGLVCEKPGVVPVDKSLLLEECLLKIPDLKNH</sequence>
<evidence type="ECO:0000256" key="1">
    <source>
        <dbReference type="ARBA" id="ARBA00022679"/>
    </source>
</evidence>
<dbReference type="Proteomes" id="UP000249239">
    <property type="component" value="Unassembled WGS sequence"/>
</dbReference>
<dbReference type="Pfam" id="PF00294">
    <property type="entry name" value="PfkB"/>
    <property type="match status" value="1"/>
</dbReference>
<gene>
    <name evidence="4" type="ORF">LX69_00887</name>
</gene>
<name>A0A2W7NHA3_9BACT</name>
<keyword evidence="2 4" id="KW-0418">Kinase</keyword>
<dbReference type="CDD" id="cd01172">
    <property type="entry name" value="RfaE_like"/>
    <property type="match status" value="1"/>
</dbReference>
<dbReference type="GO" id="GO:0033786">
    <property type="term" value="F:heptose-1-phosphate adenylyltransferase activity"/>
    <property type="evidence" value="ECO:0007669"/>
    <property type="project" value="TreeGrafter"/>
</dbReference>
<protein>
    <submittedName>
        <fullName evidence="4">RfaE bifunctional protein kinase chain/domain</fullName>
    </submittedName>
</protein>
<dbReference type="PANTHER" id="PTHR46969:SF1">
    <property type="entry name" value="BIFUNCTIONAL PROTEIN HLDE"/>
    <property type="match status" value="1"/>
</dbReference>
<comment type="caution">
    <text evidence="4">The sequence shown here is derived from an EMBL/GenBank/DDBJ whole genome shotgun (WGS) entry which is preliminary data.</text>
</comment>
<dbReference type="PANTHER" id="PTHR46969">
    <property type="entry name" value="BIFUNCTIONAL PROTEIN HLDE"/>
    <property type="match status" value="1"/>
</dbReference>
<dbReference type="GO" id="GO:0016773">
    <property type="term" value="F:phosphotransferase activity, alcohol group as acceptor"/>
    <property type="evidence" value="ECO:0007669"/>
    <property type="project" value="InterPro"/>
</dbReference>
<dbReference type="SUPFAM" id="SSF53613">
    <property type="entry name" value="Ribokinase-like"/>
    <property type="match status" value="1"/>
</dbReference>
<dbReference type="InterPro" id="IPR011611">
    <property type="entry name" value="PfkB_dom"/>
</dbReference>
<dbReference type="GO" id="GO:0033785">
    <property type="term" value="F:heptose 7-phosphate kinase activity"/>
    <property type="evidence" value="ECO:0007669"/>
    <property type="project" value="TreeGrafter"/>
</dbReference>
<dbReference type="GO" id="GO:0005829">
    <property type="term" value="C:cytosol"/>
    <property type="evidence" value="ECO:0007669"/>
    <property type="project" value="TreeGrafter"/>
</dbReference>
<reference evidence="4 5" key="1">
    <citation type="submission" date="2018-06" db="EMBL/GenBank/DDBJ databases">
        <title>Genomic Encyclopedia of Archaeal and Bacterial Type Strains, Phase II (KMG-II): from individual species to whole genera.</title>
        <authorList>
            <person name="Goeker M."/>
        </authorList>
    </citation>
    <scope>NUCLEOTIDE SEQUENCE [LARGE SCALE GENOMIC DNA]</scope>
    <source>
        <strain evidence="4 5">DSM 6779</strain>
    </source>
</reference>
<evidence type="ECO:0000259" key="3">
    <source>
        <dbReference type="Pfam" id="PF00294"/>
    </source>
</evidence>
<evidence type="ECO:0000256" key="2">
    <source>
        <dbReference type="ARBA" id="ARBA00022777"/>
    </source>
</evidence>
<proteinExistence type="predicted"/>
<dbReference type="OrthoDB" id="9802794at2"/>
<dbReference type="InterPro" id="IPR029056">
    <property type="entry name" value="Ribokinase-like"/>
</dbReference>